<dbReference type="Pfam" id="PF03884">
    <property type="entry name" value="YacG"/>
    <property type="match status" value="1"/>
</dbReference>
<feature type="compositionally biased region" description="Pro residues" evidence="3">
    <location>
        <begin position="44"/>
        <end position="53"/>
    </location>
</feature>
<gene>
    <name evidence="4" type="primary">yacG</name>
    <name evidence="4" type="ORF">MSZNOR_0176</name>
</gene>
<organism evidence="4 5">
    <name type="scientific">Methylocaldum szegediense</name>
    <dbReference type="NCBI Taxonomy" id="73780"/>
    <lineage>
        <taxon>Bacteria</taxon>
        <taxon>Pseudomonadati</taxon>
        <taxon>Pseudomonadota</taxon>
        <taxon>Gammaproteobacteria</taxon>
        <taxon>Methylococcales</taxon>
        <taxon>Methylococcaceae</taxon>
        <taxon>Methylocaldum</taxon>
    </lineage>
</organism>
<dbReference type="EMBL" id="OX458333">
    <property type="protein sequence ID" value="CAI8725589.1"/>
    <property type="molecule type" value="Genomic_DNA"/>
</dbReference>
<keyword evidence="5" id="KW-1185">Reference proteome</keyword>
<name>A0ABN8WWD1_9GAMM</name>
<reference evidence="4 5" key="1">
    <citation type="submission" date="2023-03" db="EMBL/GenBank/DDBJ databases">
        <authorList>
            <person name="Pearce D."/>
        </authorList>
    </citation>
    <scope>NUCLEOTIDE SEQUENCE [LARGE SCALE GENOMIC DNA]</scope>
    <source>
        <strain evidence="4">Msz</strain>
    </source>
</reference>
<evidence type="ECO:0000256" key="3">
    <source>
        <dbReference type="SAM" id="MobiDB-lite"/>
    </source>
</evidence>
<dbReference type="SUPFAM" id="SSF57716">
    <property type="entry name" value="Glucocorticoid receptor-like (DNA-binding domain)"/>
    <property type="match status" value="1"/>
</dbReference>
<feature type="region of interest" description="Disordered" evidence="3">
    <location>
        <begin position="32"/>
        <end position="53"/>
    </location>
</feature>
<accession>A0ABN8WWD1</accession>
<dbReference type="InterPro" id="IPR005584">
    <property type="entry name" value="DNA_gyrase_inhibitor_YacG"/>
</dbReference>
<dbReference type="PANTHER" id="PTHR36150:SF1">
    <property type="entry name" value="DNA GYRASE INHIBITOR YACG"/>
    <property type="match status" value="1"/>
</dbReference>
<dbReference type="Proteomes" id="UP001162030">
    <property type="component" value="Chromosome"/>
</dbReference>
<evidence type="ECO:0000256" key="1">
    <source>
        <dbReference type="ARBA" id="ARBA00022723"/>
    </source>
</evidence>
<keyword evidence="2" id="KW-0862">Zinc</keyword>
<keyword evidence="1" id="KW-0479">Metal-binding</keyword>
<dbReference type="InterPro" id="IPR013088">
    <property type="entry name" value="Znf_NHR/GATA"/>
</dbReference>
<dbReference type="Gene3D" id="3.30.50.10">
    <property type="entry name" value="Erythroid Transcription Factor GATA-1, subunit A"/>
    <property type="match status" value="1"/>
</dbReference>
<evidence type="ECO:0000256" key="2">
    <source>
        <dbReference type="ARBA" id="ARBA00022833"/>
    </source>
</evidence>
<proteinExistence type="predicted"/>
<evidence type="ECO:0000313" key="4">
    <source>
        <dbReference type="EMBL" id="CAI8725589.1"/>
    </source>
</evidence>
<protein>
    <submittedName>
        <fullName evidence="4">DNA gyrase inhibitor YacG</fullName>
    </submittedName>
</protein>
<sequence>MWNEANRFKPFCSEQCKLIDLGEWASASYVIAGEPDDSSSPDIEIPPPGDHAD</sequence>
<dbReference type="PANTHER" id="PTHR36150">
    <property type="entry name" value="DNA GYRASE INHIBITOR YACG"/>
    <property type="match status" value="1"/>
</dbReference>
<evidence type="ECO:0000313" key="5">
    <source>
        <dbReference type="Proteomes" id="UP001162030"/>
    </source>
</evidence>